<dbReference type="Proteomes" id="UP000663845">
    <property type="component" value="Unassembled WGS sequence"/>
</dbReference>
<comment type="caution">
    <text evidence="1">The sequence shown here is derived from an EMBL/GenBank/DDBJ whole genome shotgun (WGS) entry which is preliminary data.</text>
</comment>
<dbReference type="AlphaFoldDB" id="A0A815XLX1"/>
<gene>
    <name evidence="1" type="ORF">JYZ213_LOCUS46765</name>
</gene>
<dbReference type="EMBL" id="CAJNOG010006317">
    <property type="protein sequence ID" value="CAF1558994.1"/>
    <property type="molecule type" value="Genomic_DNA"/>
</dbReference>
<sequence length="38" mass="4375">DRCLDCEGSKLGRDFVNLVKNSYPVNGHVLLSHPWLEY</sequence>
<feature type="non-terminal residue" evidence="1">
    <location>
        <position position="1"/>
    </location>
</feature>
<evidence type="ECO:0000313" key="2">
    <source>
        <dbReference type="Proteomes" id="UP000663845"/>
    </source>
</evidence>
<reference evidence="1" key="1">
    <citation type="submission" date="2021-02" db="EMBL/GenBank/DDBJ databases">
        <authorList>
            <person name="Nowell W R."/>
        </authorList>
    </citation>
    <scope>NUCLEOTIDE SEQUENCE</scope>
</reference>
<proteinExistence type="predicted"/>
<evidence type="ECO:0000313" key="1">
    <source>
        <dbReference type="EMBL" id="CAF1558994.1"/>
    </source>
</evidence>
<protein>
    <submittedName>
        <fullName evidence="1">Uncharacterized protein</fullName>
    </submittedName>
</protein>
<organism evidence="1 2">
    <name type="scientific">Adineta steineri</name>
    <dbReference type="NCBI Taxonomy" id="433720"/>
    <lineage>
        <taxon>Eukaryota</taxon>
        <taxon>Metazoa</taxon>
        <taxon>Spiralia</taxon>
        <taxon>Gnathifera</taxon>
        <taxon>Rotifera</taxon>
        <taxon>Eurotatoria</taxon>
        <taxon>Bdelloidea</taxon>
        <taxon>Adinetida</taxon>
        <taxon>Adinetidae</taxon>
        <taxon>Adineta</taxon>
    </lineage>
</organism>
<name>A0A815XLX1_9BILA</name>
<accession>A0A815XLX1</accession>